<keyword evidence="5" id="KW-0552">Olfaction</keyword>
<proteinExistence type="predicted"/>
<gene>
    <name evidence="11" type="ORF">GEV33_014785</name>
</gene>
<comment type="subcellular location">
    <subcellularLocation>
        <location evidence="1">Cell membrane</location>
        <topology evidence="1">Multi-pass membrane protein</topology>
    </subcellularLocation>
</comment>
<feature type="transmembrane region" description="Helical" evidence="10">
    <location>
        <begin position="33"/>
        <end position="51"/>
    </location>
</feature>
<keyword evidence="8" id="KW-0675">Receptor</keyword>
<feature type="transmembrane region" description="Helical" evidence="10">
    <location>
        <begin position="418"/>
        <end position="443"/>
    </location>
</feature>
<evidence type="ECO:0000256" key="7">
    <source>
        <dbReference type="ARBA" id="ARBA00023136"/>
    </source>
</evidence>
<dbReference type="GO" id="GO:0005886">
    <property type="term" value="C:plasma membrane"/>
    <property type="evidence" value="ECO:0007669"/>
    <property type="project" value="UniProtKB-SubCell"/>
</dbReference>
<dbReference type="PANTHER" id="PTHR21137:SF35">
    <property type="entry name" value="ODORANT RECEPTOR 19A-RELATED"/>
    <property type="match status" value="1"/>
</dbReference>
<keyword evidence="12" id="KW-1185">Reference proteome</keyword>
<feature type="transmembrane region" description="Helical" evidence="10">
    <location>
        <begin position="63"/>
        <end position="87"/>
    </location>
</feature>
<dbReference type="GO" id="GO:0004984">
    <property type="term" value="F:olfactory receptor activity"/>
    <property type="evidence" value="ECO:0007669"/>
    <property type="project" value="InterPro"/>
</dbReference>
<organism evidence="11 12">
    <name type="scientific">Tenebrio molitor</name>
    <name type="common">Yellow mealworm beetle</name>
    <dbReference type="NCBI Taxonomy" id="7067"/>
    <lineage>
        <taxon>Eukaryota</taxon>
        <taxon>Metazoa</taxon>
        <taxon>Ecdysozoa</taxon>
        <taxon>Arthropoda</taxon>
        <taxon>Hexapoda</taxon>
        <taxon>Insecta</taxon>
        <taxon>Pterygota</taxon>
        <taxon>Neoptera</taxon>
        <taxon>Endopterygota</taxon>
        <taxon>Coleoptera</taxon>
        <taxon>Polyphaga</taxon>
        <taxon>Cucujiformia</taxon>
        <taxon>Tenebrionidae</taxon>
        <taxon>Tenebrio</taxon>
    </lineage>
</organism>
<evidence type="ECO:0000256" key="1">
    <source>
        <dbReference type="ARBA" id="ARBA00004651"/>
    </source>
</evidence>
<evidence type="ECO:0000256" key="8">
    <source>
        <dbReference type="ARBA" id="ARBA00023170"/>
    </source>
</evidence>
<evidence type="ECO:0000256" key="4">
    <source>
        <dbReference type="ARBA" id="ARBA00022692"/>
    </source>
</evidence>
<protein>
    <recommendedName>
        <fullName evidence="13">Odorant receptor</fullName>
    </recommendedName>
</protein>
<evidence type="ECO:0000256" key="2">
    <source>
        <dbReference type="ARBA" id="ARBA00022475"/>
    </source>
</evidence>
<comment type="caution">
    <text evidence="11">The sequence shown here is derived from an EMBL/GenBank/DDBJ whole genome shotgun (WGS) entry which is preliminary data.</text>
</comment>
<dbReference type="EMBL" id="JABDTM020029424">
    <property type="protein sequence ID" value="KAH0808006.1"/>
    <property type="molecule type" value="Genomic_DNA"/>
</dbReference>
<reference evidence="11" key="2">
    <citation type="submission" date="2021-08" db="EMBL/GenBank/DDBJ databases">
        <authorList>
            <person name="Eriksson T."/>
        </authorList>
    </citation>
    <scope>NUCLEOTIDE SEQUENCE</scope>
    <source>
        <strain evidence="11">Stoneville</strain>
        <tissue evidence="11">Whole head</tissue>
    </source>
</reference>
<reference evidence="11" key="1">
    <citation type="journal article" date="2020" name="J Insects Food Feed">
        <title>The yellow mealworm (Tenebrio molitor) genome: a resource for the emerging insects as food and feed industry.</title>
        <authorList>
            <person name="Eriksson T."/>
            <person name="Andere A."/>
            <person name="Kelstrup H."/>
            <person name="Emery V."/>
            <person name="Picard C."/>
        </authorList>
    </citation>
    <scope>NUCLEOTIDE SEQUENCE</scope>
    <source>
        <strain evidence="11">Stoneville</strain>
        <tissue evidence="11">Whole head</tissue>
    </source>
</reference>
<dbReference type="GO" id="GO:0007165">
    <property type="term" value="P:signal transduction"/>
    <property type="evidence" value="ECO:0007669"/>
    <property type="project" value="UniProtKB-KW"/>
</dbReference>
<evidence type="ECO:0000256" key="3">
    <source>
        <dbReference type="ARBA" id="ARBA00022606"/>
    </source>
</evidence>
<keyword evidence="7 10" id="KW-0472">Membrane</keyword>
<name>A0A8J6H5A4_TENMO</name>
<keyword evidence="9" id="KW-0807">Transducer</keyword>
<dbReference type="InterPro" id="IPR004117">
    <property type="entry name" value="7tm6_olfct_rcpt"/>
</dbReference>
<evidence type="ECO:0000256" key="5">
    <source>
        <dbReference type="ARBA" id="ARBA00022725"/>
    </source>
</evidence>
<keyword evidence="6 10" id="KW-1133">Transmembrane helix</keyword>
<dbReference type="GO" id="GO:0005549">
    <property type="term" value="F:odorant binding"/>
    <property type="evidence" value="ECO:0007669"/>
    <property type="project" value="InterPro"/>
</dbReference>
<dbReference type="Proteomes" id="UP000719412">
    <property type="component" value="Unassembled WGS sequence"/>
</dbReference>
<evidence type="ECO:0000313" key="12">
    <source>
        <dbReference type="Proteomes" id="UP000719412"/>
    </source>
</evidence>
<keyword evidence="2" id="KW-1003">Cell membrane</keyword>
<feature type="transmembrane region" description="Helical" evidence="10">
    <location>
        <begin position="249"/>
        <end position="269"/>
    </location>
</feature>
<accession>A0A8J6H5A4</accession>
<dbReference type="Pfam" id="PF02949">
    <property type="entry name" value="7tm_6"/>
    <property type="match status" value="1"/>
</dbReference>
<feature type="transmembrane region" description="Helical" evidence="10">
    <location>
        <begin position="281"/>
        <end position="301"/>
    </location>
</feature>
<keyword evidence="4 10" id="KW-0812">Transmembrane</keyword>
<keyword evidence="3" id="KW-0716">Sensory transduction</keyword>
<evidence type="ECO:0000313" key="11">
    <source>
        <dbReference type="EMBL" id="KAH0808006.1"/>
    </source>
</evidence>
<feature type="transmembrane region" description="Helical" evidence="10">
    <location>
        <begin position="449"/>
        <end position="471"/>
    </location>
</feature>
<evidence type="ECO:0008006" key="13">
    <source>
        <dbReference type="Google" id="ProtNLM"/>
    </source>
</evidence>
<evidence type="ECO:0000256" key="10">
    <source>
        <dbReference type="SAM" id="Phobius"/>
    </source>
</evidence>
<evidence type="ECO:0000256" key="6">
    <source>
        <dbReference type="ARBA" id="ARBA00022989"/>
    </source>
</evidence>
<dbReference type="PANTHER" id="PTHR21137">
    <property type="entry name" value="ODORANT RECEPTOR"/>
    <property type="match status" value="1"/>
</dbReference>
<dbReference type="AlphaFoldDB" id="A0A8J6H5A4"/>
<sequence length="554" mass="63731">MDRYDWTLTIKLNLSILKLSGLWPRDRYKIDPYTTLTALFLLTVFIPNLLSQIIKVFFILDDLTTLAATIYLLLTEILFTVKIFFLMKNMTTLKEAMKLLDTDLFQPKNPEQVAVVQLNLDSWRTIYNSFTMSCVGAIVFLSISPLLDKSGSGKNLPSLSWSPYNTQTSPAYELTYIYQVIGYAYTCMNHVNVDSFIAALNVFIGCQFDILCDNLRHLQPGDDAQESLVKCIKHHKLILKFATICNESFNLAFFVQLLVSATITGLTLFQLSTMVPFTAGFFYFTSYYLASVTQMFQYCWFSNEVHLKSANVPCAAFESDWTDLSLEVKKGLLFFIMRTQKPLHISALNVFHLSLESFVAILKTAWSYYTLLRQAEEELQNETIDRYDWTLTIKQNLSILRISGLWPRDNYKIDPYTILTAIFLLTIFLPNLLSQIIKVFFILDDLTTLSATIYLLLTEILFVVKIFSLMTNMTTLKQAMKLLDTDMFQPKNTEQVALVQPNLDSWSTIYNSFTTMCEPERISRLFLGFRTTRKPHLPTNSRIFTKSSDMLTPA</sequence>
<evidence type="ECO:0000256" key="9">
    <source>
        <dbReference type="ARBA" id="ARBA00023224"/>
    </source>
</evidence>